<keyword evidence="4" id="KW-1185">Reference proteome</keyword>
<feature type="domain" description="Prokaryotic-type class I peptide chain release factors" evidence="2">
    <location>
        <begin position="9"/>
        <end position="139"/>
    </location>
</feature>
<dbReference type="PANTHER" id="PTHR47814:SF1">
    <property type="entry name" value="PEPTIDYL-TRNA HYDROLASE ARFB"/>
    <property type="match status" value="1"/>
</dbReference>
<dbReference type="PANTHER" id="PTHR47814">
    <property type="entry name" value="PEPTIDYL-TRNA HYDROLASE ARFB"/>
    <property type="match status" value="1"/>
</dbReference>
<dbReference type="Proteomes" id="UP001499951">
    <property type="component" value="Unassembled WGS sequence"/>
</dbReference>
<evidence type="ECO:0000313" key="3">
    <source>
        <dbReference type="EMBL" id="GAA0558441.1"/>
    </source>
</evidence>
<accession>A0ABN1E4G5</accession>
<keyword evidence="3" id="KW-0378">Hydrolase</keyword>
<dbReference type="Gene3D" id="3.30.160.20">
    <property type="match status" value="1"/>
</dbReference>
<comment type="caution">
    <text evidence="3">The sequence shown here is derived from an EMBL/GenBank/DDBJ whole genome shotgun (WGS) entry which is preliminary data.</text>
</comment>
<evidence type="ECO:0000313" key="4">
    <source>
        <dbReference type="Proteomes" id="UP001499951"/>
    </source>
</evidence>
<dbReference type="NCBIfam" id="NF006718">
    <property type="entry name" value="PRK09256.1"/>
    <property type="match status" value="1"/>
</dbReference>
<dbReference type="GO" id="GO:0016787">
    <property type="term" value="F:hydrolase activity"/>
    <property type="evidence" value="ECO:0007669"/>
    <property type="project" value="UniProtKB-KW"/>
</dbReference>
<evidence type="ECO:0000256" key="1">
    <source>
        <dbReference type="SAM" id="MobiDB-lite"/>
    </source>
</evidence>
<name>A0ABN1E4G5_9PROT</name>
<dbReference type="SUPFAM" id="SSF110916">
    <property type="entry name" value="Peptidyl-tRNA hydrolase domain-like"/>
    <property type="match status" value="1"/>
</dbReference>
<gene>
    <name evidence="3" type="primary">arfB</name>
    <name evidence="3" type="ORF">GCM10008942_03650</name>
</gene>
<sequence length="141" mass="16168">MPEIRITPEIAIDERELEESFVLASGPGGQNVNKVSSAVQLRFNVALSLSLPEPVRFRLMSTLKSRLTKDGALVLVGRKFRDQNRNREDVRARLVELILAATVEPKKRYKTKPSRGAKEERLQHKKKHSDLKRNRGRVRDE</sequence>
<evidence type="ECO:0000259" key="2">
    <source>
        <dbReference type="Pfam" id="PF00472"/>
    </source>
</evidence>
<dbReference type="RefSeq" id="WP_166930894.1">
    <property type="nucleotide sequence ID" value="NZ_BAAADD010000001.1"/>
</dbReference>
<feature type="compositionally biased region" description="Basic and acidic residues" evidence="1">
    <location>
        <begin position="131"/>
        <end position="141"/>
    </location>
</feature>
<dbReference type="EMBL" id="BAAADD010000001">
    <property type="protein sequence ID" value="GAA0558441.1"/>
    <property type="molecule type" value="Genomic_DNA"/>
</dbReference>
<organism evidence="3 4">
    <name type="scientific">Rhizomicrobium electricum</name>
    <dbReference type="NCBI Taxonomy" id="480070"/>
    <lineage>
        <taxon>Bacteria</taxon>
        <taxon>Pseudomonadati</taxon>
        <taxon>Pseudomonadota</taxon>
        <taxon>Alphaproteobacteria</taxon>
        <taxon>Micropepsales</taxon>
        <taxon>Micropepsaceae</taxon>
        <taxon>Rhizomicrobium</taxon>
    </lineage>
</organism>
<protein>
    <submittedName>
        <fullName evidence="3">Alternative ribosome rescue aminoacyl-tRNA hydrolase ArfB</fullName>
    </submittedName>
</protein>
<feature type="region of interest" description="Disordered" evidence="1">
    <location>
        <begin position="107"/>
        <end position="141"/>
    </location>
</feature>
<dbReference type="InterPro" id="IPR000352">
    <property type="entry name" value="Pep_chain_release_fac_I"/>
</dbReference>
<proteinExistence type="predicted"/>
<dbReference type="Pfam" id="PF00472">
    <property type="entry name" value="RF-1"/>
    <property type="match status" value="1"/>
</dbReference>
<reference evidence="3 4" key="1">
    <citation type="journal article" date="2019" name="Int. J. Syst. Evol. Microbiol.">
        <title>The Global Catalogue of Microorganisms (GCM) 10K type strain sequencing project: providing services to taxonomists for standard genome sequencing and annotation.</title>
        <authorList>
            <consortium name="The Broad Institute Genomics Platform"/>
            <consortium name="The Broad Institute Genome Sequencing Center for Infectious Disease"/>
            <person name="Wu L."/>
            <person name="Ma J."/>
        </authorList>
    </citation>
    <scope>NUCLEOTIDE SEQUENCE [LARGE SCALE GENOMIC DNA]</scope>
    <source>
        <strain evidence="3 4">JCM 15089</strain>
    </source>
</reference>